<reference evidence="4 5" key="1">
    <citation type="submission" date="2019-04" db="EMBL/GenBank/DDBJ databases">
        <title>Cohnella sp. nov. isolated from preserved vegetables.</title>
        <authorList>
            <person name="Lin S.-Y."/>
            <person name="Hung M.-H."/>
            <person name="Young C.-C."/>
        </authorList>
    </citation>
    <scope>NUCLEOTIDE SEQUENCE [LARGE SCALE GENOMIC DNA]</scope>
    <source>
        <strain evidence="4 5">CC-MHH1044</strain>
    </source>
</reference>
<evidence type="ECO:0000313" key="4">
    <source>
        <dbReference type="EMBL" id="THF72715.1"/>
    </source>
</evidence>
<dbReference type="GO" id="GO:0005829">
    <property type="term" value="C:cytosol"/>
    <property type="evidence" value="ECO:0007669"/>
    <property type="project" value="TreeGrafter"/>
</dbReference>
<feature type="active site" description="Tele-phosphohistidine intermediate" evidence="2">
    <location>
        <position position="12"/>
    </location>
</feature>
<feature type="active site" description="Proton donor/acceptor" evidence="2">
    <location>
        <position position="86"/>
    </location>
</feature>
<dbReference type="InterPro" id="IPR029033">
    <property type="entry name" value="His_PPase_superfam"/>
</dbReference>
<dbReference type="GO" id="GO:0004331">
    <property type="term" value="F:fructose-2,6-bisphosphate 2-phosphatase activity"/>
    <property type="evidence" value="ECO:0007669"/>
    <property type="project" value="TreeGrafter"/>
</dbReference>
<sequence>MKPTTRFGLVRHGITAWNEEKRAQGHTNNELNEQGLRQAELVARRLSQARWDYVYSSDLRRARQTAETIASALGIDEISYDERLRELHGGRIEGTTLDERIAAWGEGWRELELGTEGAEAGAARGAACLQELADRHAGANVLVISHGAVLRHTLKRLVEGIDAEQLLGNTSVTELIRDTEGWRCSLYNCTAHLSDAPEC</sequence>
<dbReference type="RefSeq" id="WP_136373949.1">
    <property type="nucleotide sequence ID" value="NZ_SSOB01000073.1"/>
</dbReference>
<dbReference type="Proteomes" id="UP000310636">
    <property type="component" value="Unassembled WGS sequence"/>
</dbReference>
<evidence type="ECO:0000256" key="1">
    <source>
        <dbReference type="ARBA" id="ARBA00022801"/>
    </source>
</evidence>
<protein>
    <submittedName>
        <fullName evidence="4">Histidine phosphatase family protein</fullName>
    </submittedName>
</protein>
<dbReference type="GO" id="GO:0045820">
    <property type="term" value="P:negative regulation of glycolytic process"/>
    <property type="evidence" value="ECO:0007669"/>
    <property type="project" value="TreeGrafter"/>
</dbReference>
<dbReference type="CDD" id="cd07067">
    <property type="entry name" value="HP_PGM_like"/>
    <property type="match status" value="1"/>
</dbReference>
<dbReference type="InterPro" id="IPR051695">
    <property type="entry name" value="Phosphoglycerate_Mutase"/>
</dbReference>
<evidence type="ECO:0000256" key="2">
    <source>
        <dbReference type="PIRSR" id="PIRSR613078-1"/>
    </source>
</evidence>
<accession>A0A4S4BKP0</accession>
<feature type="binding site" evidence="3">
    <location>
        <position position="61"/>
    </location>
    <ligand>
        <name>substrate</name>
    </ligand>
</feature>
<evidence type="ECO:0000313" key="5">
    <source>
        <dbReference type="Proteomes" id="UP000310636"/>
    </source>
</evidence>
<dbReference type="Gene3D" id="3.40.50.1240">
    <property type="entry name" value="Phosphoglycerate mutase-like"/>
    <property type="match status" value="1"/>
</dbReference>
<name>A0A4S4BKP0_9BACL</name>
<dbReference type="SMART" id="SM00855">
    <property type="entry name" value="PGAM"/>
    <property type="match status" value="1"/>
</dbReference>
<dbReference type="EMBL" id="SSOB01000073">
    <property type="protein sequence ID" value="THF72715.1"/>
    <property type="molecule type" value="Genomic_DNA"/>
</dbReference>
<feature type="binding site" evidence="3">
    <location>
        <begin position="11"/>
        <end position="18"/>
    </location>
    <ligand>
        <name>substrate</name>
    </ligand>
</feature>
<proteinExistence type="predicted"/>
<dbReference type="SUPFAM" id="SSF53254">
    <property type="entry name" value="Phosphoglycerate mutase-like"/>
    <property type="match status" value="1"/>
</dbReference>
<dbReference type="PANTHER" id="PTHR46517">
    <property type="entry name" value="FRUCTOSE-2,6-BISPHOSPHATASE TIGAR"/>
    <property type="match status" value="1"/>
</dbReference>
<dbReference type="Pfam" id="PF00300">
    <property type="entry name" value="His_Phos_1"/>
    <property type="match status" value="1"/>
</dbReference>
<dbReference type="OrthoDB" id="9782128at2"/>
<dbReference type="AlphaFoldDB" id="A0A4S4BKP0"/>
<dbReference type="InterPro" id="IPR013078">
    <property type="entry name" value="His_Pase_superF_clade-1"/>
</dbReference>
<evidence type="ECO:0000256" key="3">
    <source>
        <dbReference type="PIRSR" id="PIRSR613078-2"/>
    </source>
</evidence>
<keyword evidence="5" id="KW-1185">Reference proteome</keyword>
<gene>
    <name evidence="4" type="ORF">E6C55_32235</name>
</gene>
<organism evidence="4 5">
    <name type="scientific">Cohnella fermenti</name>
    <dbReference type="NCBI Taxonomy" id="2565925"/>
    <lineage>
        <taxon>Bacteria</taxon>
        <taxon>Bacillati</taxon>
        <taxon>Bacillota</taxon>
        <taxon>Bacilli</taxon>
        <taxon>Bacillales</taxon>
        <taxon>Paenibacillaceae</taxon>
        <taxon>Cohnella</taxon>
    </lineage>
</organism>
<comment type="caution">
    <text evidence="4">The sequence shown here is derived from an EMBL/GenBank/DDBJ whole genome shotgun (WGS) entry which is preliminary data.</text>
</comment>
<dbReference type="PANTHER" id="PTHR46517:SF1">
    <property type="entry name" value="FRUCTOSE-2,6-BISPHOSPHATASE TIGAR"/>
    <property type="match status" value="1"/>
</dbReference>
<keyword evidence="1" id="KW-0378">Hydrolase</keyword>
<dbReference type="GO" id="GO:0043456">
    <property type="term" value="P:regulation of pentose-phosphate shunt"/>
    <property type="evidence" value="ECO:0007669"/>
    <property type="project" value="TreeGrafter"/>
</dbReference>